<protein>
    <submittedName>
        <fullName evidence="1">Uncharacterized protein</fullName>
    </submittedName>
</protein>
<dbReference type="Proteomes" id="UP000045051">
    <property type="component" value="Unassembled WGS sequence"/>
</dbReference>
<proteinExistence type="predicted"/>
<organism evidence="1 2">
    <name type="scientific">Capnocytophaga canis</name>
    <dbReference type="NCBI Taxonomy" id="1848903"/>
    <lineage>
        <taxon>Bacteria</taxon>
        <taxon>Pseudomonadati</taxon>
        <taxon>Bacteroidota</taxon>
        <taxon>Flavobacteriia</taxon>
        <taxon>Flavobacteriales</taxon>
        <taxon>Flavobacteriaceae</taxon>
        <taxon>Capnocytophaga</taxon>
    </lineage>
</organism>
<dbReference type="AlphaFoldDB" id="A0A0B7I0R1"/>
<evidence type="ECO:0000313" key="1">
    <source>
        <dbReference type="EMBL" id="CEN43328.1"/>
    </source>
</evidence>
<dbReference type="EMBL" id="CDOI01000002">
    <property type="protein sequence ID" value="CEN43328.1"/>
    <property type="molecule type" value="Genomic_DNA"/>
</dbReference>
<keyword evidence="2" id="KW-1185">Reference proteome</keyword>
<reference evidence="1 2" key="1">
    <citation type="submission" date="2015-01" db="EMBL/GenBank/DDBJ databases">
        <authorList>
            <person name="Xiang T."/>
            <person name="Song Y."/>
            <person name="Huang L."/>
            <person name="Wang B."/>
            <person name="Wu P."/>
        </authorList>
    </citation>
    <scope>NUCLEOTIDE SEQUENCE [LARGE SCALE GENOMIC DNA]</scope>
    <source>
        <strain evidence="1 2">CcD38</strain>
    </source>
</reference>
<name>A0A0B7I0R1_9FLAO</name>
<gene>
    <name evidence="1" type="ORF">CCAND38_100012</name>
</gene>
<evidence type="ECO:0000313" key="2">
    <source>
        <dbReference type="Proteomes" id="UP000045051"/>
    </source>
</evidence>
<accession>A0A0B7I0R1</accession>
<sequence>MGVYSLILNSGKLYKIENKNITVRQYDSLRNIKKNDNRTSKRKRFKGIGRNSSVFAKRWW</sequence>